<dbReference type="Proteomes" id="UP000646478">
    <property type="component" value="Unassembled WGS sequence"/>
</dbReference>
<feature type="region of interest" description="Disordered" evidence="1">
    <location>
        <begin position="381"/>
        <end position="401"/>
    </location>
</feature>
<comment type="caution">
    <text evidence="3">The sequence shown here is derived from an EMBL/GenBank/DDBJ whole genome shotgun (WGS) entry which is preliminary data.</text>
</comment>
<keyword evidence="2" id="KW-0812">Transmembrane</keyword>
<dbReference type="InterPro" id="IPR029058">
    <property type="entry name" value="AB_hydrolase_fold"/>
</dbReference>
<evidence type="ECO:0008006" key="5">
    <source>
        <dbReference type="Google" id="ProtNLM"/>
    </source>
</evidence>
<sequence>MTVKKRLVLHFTGYEGLHPNAVRGRHMQALADFDKLWHARTTASAMKAEDAGCGAMKVTAEGADWKTEVEFCQFGAADIFDDYARRSTLARLAMGLRAFLNILFTGTLWRYAVTSWRFVVFFLWPFGLTLAIIGMAALIAALPAILGLNALNFLWSLPLGAAAGTALVRWPGRKFFLSYLLDDWSAAYDRIHATNPKLNARRQEFAAFLARKLRETQADEVIIVGHSLGTVPAVEAIADIARDNPKLLKKQPVSLLSIGSCLLMIAFHPKAKSLREDIRLVVQETPVLWAEFQALTDIIHFYASDPAAALKIDPVNPPVISRIRFKHVHSESRYKRAKGNFFKMHLLFLKGAQKRNAYDIGMFLHGPFALRELVTRHKGKPAPLDEEGRLGNPPLPQEAAA</sequence>
<keyword evidence="2" id="KW-1133">Transmembrane helix</keyword>
<keyword evidence="4" id="KW-1185">Reference proteome</keyword>
<feature type="transmembrane region" description="Helical" evidence="2">
    <location>
        <begin position="118"/>
        <end position="146"/>
    </location>
</feature>
<dbReference type="SUPFAM" id="SSF53474">
    <property type="entry name" value="alpha/beta-Hydrolases"/>
    <property type="match status" value="1"/>
</dbReference>
<dbReference type="EMBL" id="BMHH01000011">
    <property type="protein sequence ID" value="GGA98770.1"/>
    <property type="molecule type" value="Genomic_DNA"/>
</dbReference>
<dbReference type="Gene3D" id="3.40.50.1820">
    <property type="entry name" value="alpha/beta hydrolase"/>
    <property type="match status" value="1"/>
</dbReference>
<gene>
    <name evidence="3" type="ORF">GCM10011491_28790</name>
</gene>
<evidence type="ECO:0000256" key="2">
    <source>
        <dbReference type="SAM" id="Phobius"/>
    </source>
</evidence>
<name>A0A916SFU5_9HYPH</name>
<proteinExistence type="predicted"/>
<reference evidence="3" key="2">
    <citation type="submission" date="2020-09" db="EMBL/GenBank/DDBJ databases">
        <authorList>
            <person name="Sun Q."/>
            <person name="Zhou Y."/>
        </authorList>
    </citation>
    <scope>NUCLEOTIDE SEQUENCE</scope>
    <source>
        <strain evidence="3">CGMCC 1.15082</strain>
    </source>
</reference>
<reference evidence="3" key="1">
    <citation type="journal article" date="2014" name="Int. J. Syst. Evol. Microbiol.">
        <title>Complete genome sequence of Corynebacterium casei LMG S-19264T (=DSM 44701T), isolated from a smear-ripened cheese.</title>
        <authorList>
            <consortium name="US DOE Joint Genome Institute (JGI-PGF)"/>
            <person name="Walter F."/>
            <person name="Albersmeier A."/>
            <person name="Kalinowski J."/>
            <person name="Ruckert C."/>
        </authorList>
    </citation>
    <scope>NUCLEOTIDE SEQUENCE</scope>
    <source>
        <strain evidence="3">CGMCC 1.15082</strain>
    </source>
</reference>
<accession>A0A916SFU5</accession>
<feature type="transmembrane region" description="Helical" evidence="2">
    <location>
        <begin position="153"/>
        <end position="172"/>
    </location>
</feature>
<organism evidence="3 4">
    <name type="scientific">Brucella endophytica</name>
    <dbReference type="NCBI Taxonomy" id="1963359"/>
    <lineage>
        <taxon>Bacteria</taxon>
        <taxon>Pseudomonadati</taxon>
        <taxon>Pseudomonadota</taxon>
        <taxon>Alphaproteobacteria</taxon>
        <taxon>Hyphomicrobiales</taxon>
        <taxon>Brucellaceae</taxon>
        <taxon>Brucella/Ochrobactrum group</taxon>
        <taxon>Brucella</taxon>
    </lineage>
</organism>
<evidence type="ECO:0000313" key="3">
    <source>
        <dbReference type="EMBL" id="GGA98770.1"/>
    </source>
</evidence>
<protein>
    <recommendedName>
        <fullName evidence="5">Alpha/beta hydrolase</fullName>
    </recommendedName>
</protein>
<dbReference type="RefSeq" id="WP_188824890.1">
    <property type="nucleotide sequence ID" value="NZ_BMHH01000011.1"/>
</dbReference>
<evidence type="ECO:0000313" key="4">
    <source>
        <dbReference type="Proteomes" id="UP000646478"/>
    </source>
</evidence>
<keyword evidence="2" id="KW-0472">Membrane</keyword>
<dbReference type="AlphaFoldDB" id="A0A916SFU5"/>
<feature type="transmembrane region" description="Helical" evidence="2">
    <location>
        <begin position="94"/>
        <end position="112"/>
    </location>
</feature>
<evidence type="ECO:0000256" key="1">
    <source>
        <dbReference type="SAM" id="MobiDB-lite"/>
    </source>
</evidence>